<evidence type="ECO:0000313" key="5">
    <source>
        <dbReference type="Proteomes" id="UP000033870"/>
    </source>
</evidence>
<dbReference type="GO" id="GO:0016491">
    <property type="term" value="F:oxidoreductase activity"/>
    <property type="evidence" value="ECO:0007669"/>
    <property type="project" value="UniProtKB-KW"/>
</dbReference>
<dbReference type="SUPFAM" id="SSF51905">
    <property type="entry name" value="FAD/NAD(P)-binding domain"/>
    <property type="match status" value="1"/>
</dbReference>
<dbReference type="InterPro" id="IPR023753">
    <property type="entry name" value="FAD/NAD-binding_dom"/>
</dbReference>
<evidence type="ECO:0000259" key="3">
    <source>
        <dbReference type="Pfam" id="PF07992"/>
    </source>
</evidence>
<dbReference type="InterPro" id="IPR050097">
    <property type="entry name" value="Ferredoxin-NADP_redctase_2"/>
</dbReference>
<gene>
    <name evidence="4" type="ORF">UY92_C0004G0085</name>
</gene>
<name>A0A0G2BB56_9BACT</name>
<comment type="caution">
    <text evidence="4">The sequence shown here is derived from an EMBL/GenBank/DDBJ whole genome shotgun (WGS) entry which is preliminary data.</text>
</comment>
<dbReference type="STRING" id="1619044.UY92_C0004G0085"/>
<keyword evidence="1" id="KW-0285">Flavoprotein</keyword>
<evidence type="ECO:0000256" key="2">
    <source>
        <dbReference type="ARBA" id="ARBA00023002"/>
    </source>
</evidence>
<dbReference type="InterPro" id="IPR036188">
    <property type="entry name" value="FAD/NAD-bd_sf"/>
</dbReference>
<dbReference type="AlphaFoldDB" id="A0A0G2BB56"/>
<dbReference type="Gene3D" id="3.50.50.60">
    <property type="entry name" value="FAD/NAD(P)-binding domain"/>
    <property type="match status" value="2"/>
</dbReference>
<reference evidence="4 5" key="1">
    <citation type="journal article" date="2015" name="Nature">
        <title>rRNA introns, odd ribosomes, and small enigmatic genomes across a large radiation of phyla.</title>
        <authorList>
            <person name="Brown C.T."/>
            <person name="Hug L.A."/>
            <person name="Thomas B.C."/>
            <person name="Sharon I."/>
            <person name="Castelle C.J."/>
            <person name="Singh A."/>
            <person name="Wilkins M.J."/>
            <person name="Williams K.H."/>
            <person name="Banfield J.F."/>
        </authorList>
    </citation>
    <scope>NUCLEOTIDE SEQUENCE [LARGE SCALE GENOMIC DNA]</scope>
</reference>
<proteinExistence type="predicted"/>
<protein>
    <submittedName>
        <fullName evidence="4">Alkyl hydroperoxide reductase, F subunit</fullName>
    </submittedName>
</protein>
<dbReference type="PRINTS" id="PR00469">
    <property type="entry name" value="PNDRDTASEII"/>
</dbReference>
<evidence type="ECO:0000256" key="1">
    <source>
        <dbReference type="ARBA" id="ARBA00022630"/>
    </source>
</evidence>
<evidence type="ECO:0000313" key="4">
    <source>
        <dbReference type="EMBL" id="KKW42749.1"/>
    </source>
</evidence>
<organism evidence="4 5">
    <name type="scientific">Candidatus Magasanikbacteria bacterium GW2011_GWA2_56_11</name>
    <dbReference type="NCBI Taxonomy" id="1619044"/>
    <lineage>
        <taxon>Bacteria</taxon>
        <taxon>Candidatus Magasanikiibacteriota</taxon>
    </lineage>
</organism>
<dbReference type="Proteomes" id="UP000033870">
    <property type="component" value="Unassembled WGS sequence"/>
</dbReference>
<sequence>MLDLVIIGAAAAGSAAAVYAARRNLNFAVVAKDIGGEVALSGEVENWPGTIHTTGVELAQNFHAHMKSYQVQIDNGLEVTGITPTKNYHIVTAQDGNGQEKTYETKSVIIASGIHPRELKIPGERELKGRGVTYCTVCDGPLYRGKTTATVGAGNSALESVLMMSGIASQVYLITKYPDLPEAKGGFPKGEDILINKVKALPNVTVIYNAGTVHIVGTDAVSGLIYEDLASGARTELAVQGVMVHVGPIYLINK</sequence>
<dbReference type="PRINTS" id="PR00368">
    <property type="entry name" value="FADPNR"/>
</dbReference>
<accession>A0A0G2BB56</accession>
<keyword evidence="2" id="KW-0560">Oxidoreductase</keyword>
<dbReference type="PANTHER" id="PTHR48105">
    <property type="entry name" value="THIOREDOXIN REDUCTASE 1-RELATED-RELATED"/>
    <property type="match status" value="1"/>
</dbReference>
<feature type="domain" description="FAD/NAD(P)-binding" evidence="3">
    <location>
        <begin position="3"/>
        <end position="247"/>
    </location>
</feature>
<dbReference type="EMBL" id="LCRX01000004">
    <property type="protein sequence ID" value="KKW42749.1"/>
    <property type="molecule type" value="Genomic_DNA"/>
</dbReference>
<dbReference type="Pfam" id="PF07992">
    <property type="entry name" value="Pyr_redox_2"/>
    <property type="match status" value="1"/>
</dbReference>